<feature type="transmembrane region" description="Helical" evidence="1">
    <location>
        <begin position="48"/>
        <end position="68"/>
    </location>
</feature>
<dbReference type="RefSeq" id="WP_106345068.1">
    <property type="nucleotide sequence ID" value="NZ_PVNE01000011.1"/>
</dbReference>
<keyword evidence="1" id="KW-0812">Transmembrane</keyword>
<organism evidence="2 3">
    <name type="scientific">Planifilum fimeticola</name>
    <dbReference type="NCBI Taxonomy" id="201975"/>
    <lineage>
        <taxon>Bacteria</taxon>
        <taxon>Bacillati</taxon>
        <taxon>Bacillota</taxon>
        <taxon>Bacilli</taxon>
        <taxon>Bacillales</taxon>
        <taxon>Thermoactinomycetaceae</taxon>
        <taxon>Planifilum</taxon>
    </lineage>
</organism>
<dbReference type="AlphaFoldDB" id="A0A2T0LEW2"/>
<evidence type="ECO:0000313" key="3">
    <source>
        <dbReference type="Proteomes" id="UP000237797"/>
    </source>
</evidence>
<reference evidence="2 3" key="1">
    <citation type="submission" date="2018-03" db="EMBL/GenBank/DDBJ databases">
        <title>Genomic Encyclopedia of Archaeal and Bacterial Type Strains, Phase II (KMG-II): from individual species to whole genera.</title>
        <authorList>
            <person name="Goeker M."/>
        </authorList>
    </citation>
    <scope>NUCLEOTIDE SEQUENCE [LARGE SCALE GENOMIC DNA]</scope>
    <source>
        <strain evidence="2 3">DSM 44946</strain>
    </source>
</reference>
<dbReference type="EMBL" id="PVNE01000011">
    <property type="protein sequence ID" value="PRX40685.1"/>
    <property type="molecule type" value="Genomic_DNA"/>
</dbReference>
<keyword evidence="1" id="KW-1133">Transmembrane helix</keyword>
<feature type="transmembrane region" description="Helical" evidence="1">
    <location>
        <begin position="80"/>
        <end position="100"/>
    </location>
</feature>
<keyword evidence="3" id="KW-1185">Reference proteome</keyword>
<protein>
    <submittedName>
        <fullName evidence="2">Uncharacterized protein DUF1772</fullName>
    </submittedName>
</protein>
<feature type="transmembrane region" description="Helical" evidence="1">
    <location>
        <begin position="9"/>
        <end position="28"/>
    </location>
</feature>
<accession>A0A2T0LEW2</accession>
<comment type="caution">
    <text evidence="2">The sequence shown here is derived from an EMBL/GenBank/DDBJ whole genome shotgun (WGS) entry which is preliminary data.</text>
</comment>
<proteinExistence type="predicted"/>
<gene>
    <name evidence="2" type="ORF">CLV97_11127</name>
</gene>
<sequence length="158" mass="17258">MKKSVHEVLLWLFVINLGIAFGAGIYEARIVIPGFADAPPHTWPNTGLLFWVYVTTGPLTLLTLANTYVALKSRGPQRKWHLAAVGILIVERLATFSYFIPTMAGLMGAEGLSQGEIAAALSEWQLYNHGRHLLTLSGWLAALKALTLASRQGETKDS</sequence>
<name>A0A2T0LEW2_9BACL</name>
<evidence type="ECO:0000313" key="2">
    <source>
        <dbReference type="EMBL" id="PRX40685.1"/>
    </source>
</evidence>
<keyword evidence="1" id="KW-0472">Membrane</keyword>
<dbReference type="Proteomes" id="UP000237797">
    <property type="component" value="Unassembled WGS sequence"/>
</dbReference>
<evidence type="ECO:0000256" key="1">
    <source>
        <dbReference type="SAM" id="Phobius"/>
    </source>
</evidence>